<evidence type="ECO:0000259" key="11">
    <source>
        <dbReference type="PROSITE" id="PS51745"/>
    </source>
</evidence>
<dbReference type="Gene3D" id="3.10.20.90">
    <property type="entry name" value="Phosphatidylinositol 3-kinase Catalytic Subunit, Chain A, domain 1"/>
    <property type="match status" value="1"/>
</dbReference>
<evidence type="ECO:0000256" key="8">
    <source>
        <dbReference type="PROSITE-ProRule" id="PRU00228"/>
    </source>
</evidence>
<dbReference type="AlphaFoldDB" id="A0AA35RV54"/>
<name>A0AA35RV54_GEOBA</name>
<dbReference type="Gene3D" id="3.30.60.90">
    <property type="match status" value="1"/>
</dbReference>
<dbReference type="SMART" id="SM00291">
    <property type="entry name" value="ZnF_ZZ"/>
    <property type="match status" value="1"/>
</dbReference>
<feature type="region of interest" description="Disordered" evidence="9">
    <location>
        <begin position="246"/>
        <end position="294"/>
    </location>
</feature>
<protein>
    <submittedName>
        <fullName evidence="12">Sequestosome-1</fullName>
    </submittedName>
</protein>
<dbReference type="InterPro" id="IPR043145">
    <property type="entry name" value="Znf_ZZ_sf"/>
</dbReference>
<evidence type="ECO:0000256" key="7">
    <source>
        <dbReference type="ARBA" id="ARBA00023242"/>
    </source>
</evidence>
<dbReference type="PANTHER" id="PTHR15090:SF0">
    <property type="entry name" value="SEQUESTOSOME-1"/>
    <property type="match status" value="1"/>
</dbReference>
<dbReference type="GO" id="GO:0044753">
    <property type="term" value="C:amphisome"/>
    <property type="evidence" value="ECO:0007669"/>
    <property type="project" value="TreeGrafter"/>
</dbReference>
<keyword evidence="7" id="KW-0539">Nucleus</keyword>
<dbReference type="PROSITE" id="PS50135">
    <property type="entry name" value="ZF_ZZ_2"/>
    <property type="match status" value="1"/>
</dbReference>
<feature type="region of interest" description="Disordered" evidence="9">
    <location>
        <begin position="109"/>
        <end position="142"/>
    </location>
</feature>
<reference evidence="12" key="1">
    <citation type="submission" date="2023-03" db="EMBL/GenBank/DDBJ databases">
        <authorList>
            <person name="Steffen K."/>
            <person name="Cardenas P."/>
        </authorList>
    </citation>
    <scope>NUCLEOTIDE SEQUENCE</scope>
</reference>
<organism evidence="12 13">
    <name type="scientific">Geodia barretti</name>
    <name type="common">Barrett's horny sponge</name>
    <dbReference type="NCBI Taxonomy" id="519541"/>
    <lineage>
        <taxon>Eukaryota</taxon>
        <taxon>Metazoa</taxon>
        <taxon>Porifera</taxon>
        <taxon>Demospongiae</taxon>
        <taxon>Heteroscleromorpha</taxon>
        <taxon>Tetractinellida</taxon>
        <taxon>Astrophorina</taxon>
        <taxon>Geodiidae</taxon>
        <taxon>Geodia</taxon>
    </lineage>
</organism>
<dbReference type="InterPro" id="IPR052260">
    <property type="entry name" value="Autophagy_Rcpt_SigReg"/>
</dbReference>
<evidence type="ECO:0000256" key="6">
    <source>
        <dbReference type="ARBA" id="ARBA00022833"/>
    </source>
</evidence>
<proteinExistence type="predicted"/>
<keyword evidence="13" id="KW-1185">Reference proteome</keyword>
<evidence type="ECO:0000256" key="5">
    <source>
        <dbReference type="ARBA" id="ARBA00022771"/>
    </source>
</evidence>
<dbReference type="GO" id="GO:0035973">
    <property type="term" value="P:aggrephagy"/>
    <property type="evidence" value="ECO:0007669"/>
    <property type="project" value="TreeGrafter"/>
</dbReference>
<dbReference type="InterPro" id="IPR033741">
    <property type="entry name" value="SQSTM_UBA"/>
</dbReference>
<sequence>MSLTVKAFLYRRSWKEEPTEIRRFSLDQDVSTSYSYLVQKLAQVFPSVSAEEIILSWEDAEGDYVNISSDEELVEALDQFDGSIFKIHLKKREKPPCCPQPVFCPLPCQPSRPPASHDKQREEETMEEQGSESGSQQKAGGPHHVHVVCDGCNSEIYGVRYKCLVCADYDLCSSCEKKGEHVEHNMVSISDPQSYNPWGFPHGGRCGGPWRGRRGGRHCGVRRHHGGPWAHGGPWVPPFFLQNFLGGQWGGEPGAGQQNPPPPGEKPAGAKPEEMETEEGVGQSGGKQVKEQQQSYLQDIGEAVSTFLRPFGVKVDVDVVDDEQPKKTESQADTSDPPPSAPSKVPEGNTLYPTLDDATTAASEGRSDPIEAALSQLQGMGFDNEGGWLTELIKAKGGDIGKVLDALHPSQSE</sequence>
<dbReference type="PROSITE" id="PS01357">
    <property type="entry name" value="ZF_ZZ_1"/>
    <property type="match status" value="1"/>
</dbReference>
<evidence type="ECO:0000256" key="3">
    <source>
        <dbReference type="ARBA" id="ARBA00022490"/>
    </source>
</evidence>
<dbReference type="PROSITE" id="PS51745">
    <property type="entry name" value="PB1"/>
    <property type="match status" value="1"/>
</dbReference>
<dbReference type="GO" id="GO:0007032">
    <property type="term" value="P:endosome organization"/>
    <property type="evidence" value="ECO:0007669"/>
    <property type="project" value="TreeGrafter"/>
</dbReference>
<dbReference type="SMART" id="SM00666">
    <property type="entry name" value="PB1"/>
    <property type="match status" value="1"/>
</dbReference>
<evidence type="ECO:0000259" key="10">
    <source>
        <dbReference type="PROSITE" id="PS50135"/>
    </source>
</evidence>
<dbReference type="Gene3D" id="1.10.8.10">
    <property type="entry name" value="DNA helicase RuvA subunit, C-terminal domain"/>
    <property type="match status" value="1"/>
</dbReference>
<dbReference type="InterPro" id="IPR000433">
    <property type="entry name" value="Znf_ZZ"/>
</dbReference>
<dbReference type="PANTHER" id="PTHR15090">
    <property type="entry name" value="SEQUESTOSOME 1-RELATED"/>
    <property type="match status" value="1"/>
</dbReference>
<feature type="domain" description="PB1" evidence="11">
    <location>
        <begin position="2"/>
        <end position="92"/>
    </location>
</feature>
<evidence type="ECO:0000256" key="9">
    <source>
        <dbReference type="SAM" id="MobiDB-lite"/>
    </source>
</evidence>
<dbReference type="Pfam" id="PF00564">
    <property type="entry name" value="PB1"/>
    <property type="match status" value="1"/>
</dbReference>
<dbReference type="SUPFAM" id="SSF46934">
    <property type="entry name" value="UBA-like"/>
    <property type="match status" value="1"/>
</dbReference>
<dbReference type="GO" id="GO:0000423">
    <property type="term" value="P:mitophagy"/>
    <property type="evidence" value="ECO:0007669"/>
    <property type="project" value="TreeGrafter"/>
</dbReference>
<dbReference type="Pfam" id="PF16577">
    <property type="entry name" value="UBA_5"/>
    <property type="match status" value="1"/>
</dbReference>
<keyword evidence="6" id="KW-0862">Zinc</keyword>
<feature type="compositionally biased region" description="Low complexity" evidence="9">
    <location>
        <begin position="131"/>
        <end position="140"/>
    </location>
</feature>
<dbReference type="EMBL" id="CASHTH010001594">
    <property type="protein sequence ID" value="CAI8017116.1"/>
    <property type="molecule type" value="Genomic_DNA"/>
</dbReference>
<dbReference type="FunFam" id="3.10.20.90:FF:000320">
    <property type="entry name" value="Predicted protein"/>
    <property type="match status" value="1"/>
</dbReference>
<dbReference type="GO" id="GO:0005080">
    <property type="term" value="F:protein kinase C binding"/>
    <property type="evidence" value="ECO:0007669"/>
    <property type="project" value="TreeGrafter"/>
</dbReference>
<dbReference type="GO" id="GO:0005634">
    <property type="term" value="C:nucleus"/>
    <property type="evidence" value="ECO:0007669"/>
    <property type="project" value="UniProtKB-SubCell"/>
</dbReference>
<dbReference type="GO" id="GO:0070530">
    <property type="term" value="F:K63-linked polyubiquitin modification-dependent protein binding"/>
    <property type="evidence" value="ECO:0007669"/>
    <property type="project" value="TreeGrafter"/>
</dbReference>
<dbReference type="CDD" id="cd14320">
    <property type="entry name" value="UBA_SQSTM"/>
    <property type="match status" value="1"/>
</dbReference>
<feature type="region of interest" description="Disordered" evidence="9">
    <location>
        <begin position="323"/>
        <end position="367"/>
    </location>
</feature>
<evidence type="ECO:0000256" key="1">
    <source>
        <dbReference type="ARBA" id="ARBA00004123"/>
    </source>
</evidence>
<evidence type="ECO:0000313" key="13">
    <source>
        <dbReference type="Proteomes" id="UP001174909"/>
    </source>
</evidence>
<dbReference type="CDD" id="cd02340">
    <property type="entry name" value="ZZ_NBR1_like"/>
    <property type="match status" value="1"/>
</dbReference>
<dbReference type="FunFam" id="3.30.60.90:FF:000016">
    <property type="entry name" value="Refractory to sigma P"/>
    <property type="match status" value="1"/>
</dbReference>
<dbReference type="Pfam" id="PF00569">
    <property type="entry name" value="ZZ"/>
    <property type="match status" value="1"/>
</dbReference>
<evidence type="ECO:0000256" key="2">
    <source>
        <dbReference type="ARBA" id="ARBA00004496"/>
    </source>
</evidence>
<dbReference type="SUPFAM" id="SSF54277">
    <property type="entry name" value="CAD &amp; PB1 domains"/>
    <property type="match status" value="1"/>
</dbReference>
<comment type="subcellular location">
    <subcellularLocation>
        <location evidence="2">Cytoplasm</location>
    </subcellularLocation>
    <subcellularLocation>
        <location evidence="1">Nucleus</location>
    </subcellularLocation>
</comment>
<comment type="caution">
    <text evidence="12">The sequence shown here is derived from an EMBL/GenBank/DDBJ whole genome shotgun (WGS) entry which is preliminary data.</text>
</comment>
<feature type="domain" description="ZZ-type" evidence="10">
    <location>
        <begin position="144"/>
        <end position="200"/>
    </location>
</feature>
<accession>A0AA35RV54</accession>
<dbReference type="GO" id="GO:0008270">
    <property type="term" value="F:zinc ion binding"/>
    <property type="evidence" value="ECO:0007669"/>
    <property type="project" value="UniProtKB-KW"/>
</dbReference>
<evidence type="ECO:0000256" key="4">
    <source>
        <dbReference type="ARBA" id="ARBA00022723"/>
    </source>
</evidence>
<dbReference type="InterPro" id="IPR053793">
    <property type="entry name" value="PB1-like"/>
</dbReference>
<keyword evidence="4" id="KW-0479">Metal-binding</keyword>
<dbReference type="InterPro" id="IPR000270">
    <property type="entry name" value="PB1_dom"/>
</dbReference>
<dbReference type="InterPro" id="IPR009060">
    <property type="entry name" value="UBA-like_sf"/>
</dbReference>
<keyword evidence="5 8" id="KW-0863">Zinc-finger</keyword>
<keyword evidence="3" id="KW-0963">Cytoplasm</keyword>
<gene>
    <name evidence="12" type="ORF">GBAR_LOCUS10440</name>
</gene>
<dbReference type="GO" id="GO:0016235">
    <property type="term" value="C:aggresome"/>
    <property type="evidence" value="ECO:0007669"/>
    <property type="project" value="TreeGrafter"/>
</dbReference>
<dbReference type="Proteomes" id="UP001174909">
    <property type="component" value="Unassembled WGS sequence"/>
</dbReference>
<evidence type="ECO:0000313" key="12">
    <source>
        <dbReference type="EMBL" id="CAI8017116.1"/>
    </source>
</evidence>
<dbReference type="SUPFAM" id="SSF57850">
    <property type="entry name" value="RING/U-box"/>
    <property type="match status" value="1"/>
</dbReference>